<sequence length="68" mass="6403">MHANNASAAAPKLRDLLYLRSLPKGAAALAATATATTTASVAAAPGDAAAASPAPGIAVVGAVIHTLA</sequence>
<evidence type="ECO:0000313" key="1">
    <source>
        <dbReference type="EMBL" id="XDQ52278.1"/>
    </source>
</evidence>
<protein>
    <submittedName>
        <fullName evidence="1">Uncharacterized protein</fullName>
    </submittedName>
</protein>
<dbReference type="AlphaFoldDB" id="A0AB39RCL6"/>
<dbReference type="RefSeq" id="WP_369245570.1">
    <property type="nucleotide sequence ID" value="NZ_CP163443.1"/>
</dbReference>
<name>A0AB39RCL6_9ACTN</name>
<dbReference type="EMBL" id="CP163443">
    <property type="protein sequence ID" value="XDQ52278.1"/>
    <property type="molecule type" value="Genomic_DNA"/>
</dbReference>
<accession>A0AB39RCL6</accession>
<reference evidence="1" key="1">
    <citation type="submission" date="2024-07" db="EMBL/GenBank/DDBJ databases">
        <authorList>
            <person name="Yu S.T."/>
        </authorList>
    </citation>
    <scope>NUCLEOTIDE SEQUENCE</scope>
    <source>
        <strain evidence="1">R41</strain>
    </source>
</reference>
<gene>
    <name evidence="1" type="ORF">AB5J53_11710</name>
</gene>
<proteinExistence type="predicted"/>
<organism evidence="1">
    <name type="scientific">Streptomyces sp. R41</name>
    <dbReference type="NCBI Taxonomy" id="3238632"/>
    <lineage>
        <taxon>Bacteria</taxon>
        <taxon>Bacillati</taxon>
        <taxon>Actinomycetota</taxon>
        <taxon>Actinomycetes</taxon>
        <taxon>Kitasatosporales</taxon>
        <taxon>Streptomycetaceae</taxon>
        <taxon>Streptomyces</taxon>
    </lineage>
</organism>